<dbReference type="AlphaFoldDB" id="A0A2P2KC12"/>
<dbReference type="EMBL" id="GGEC01022801">
    <property type="protein sequence ID" value="MBX03285.1"/>
    <property type="molecule type" value="Transcribed_RNA"/>
</dbReference>
<accession>A0A2P2KC12</accession>
<protein>
    <submittedName>
        <fullName evidence="1">Ferritin</fullName>
    </submittedName>
</protein>
<proteinExistence type="predicted"/>
<name>A0A2P2KC12_RHIMU</name>
<sequence>MYLLHQNTKLSNIFLPPKSSESILNLKFVSQVPKNRIWIKQHLNTLTAILFLDSKAQRLEIEWISYYMSLQMRFIIAIALELLGK</sequence>
<evidence type="ECO:0000313" key="1">
    <source>
        <dbReference type="EMBL" id="MBX03285.1"/>
    </source>
</evidence>
<organism evidence="1">
    <name type="scientific">Rhizophora mucronata</name>
    <name type="common">Asiatic mangrove</name>
    <dbReference type="NCBI Taxonomy" id="61149"/>
    <lineage>
        <taxon>Eukaryota</taxon>
        <taxon>Viridiplantae</taxon>
        <taxon>Streptophyta</taxon>
        <taxon>Embryophyta</taxon>
        <taxon>Tracheophyta</taxon>
        <taxon>Spermatophyta</taxon>
        <taxon>Magnoliopsida</taxon>
        <taxon>eudicotyledons</taxon>
        <taxon>Gunneridae</taxon>
        <taxon>Pentapetalae</taxon>
        <taxon>rosids</taxon>
        <taxon>fabids</taxon>
        <taxon>Malpighiales</taxon>
        <taxon>Rhizophoraceae</taxon>
        <taxon>Rhizophora</taxon>
    </lineage>
</organism>
<reference evidence="1" key="1">
    <citation type="submission" date="2018-02" db="EMBL/GenBank/DDBJ databases">
        <title>Rhizophora mucronata_Transcriptome.</title>
        <authorList>
            <person name="Meera S.P."/>
            <person name="Sreeshan A."/>
            <person name="Augustine A."/>
        </authorList>
    </citation>
    <scope>NUCLEOTIDE SEQUENCE</scope>
    <source>
        <tissue evidence="1">Leaf</tissue>
    </source>
</reference>